<evidence type="ECO:0008006" key="5">
    <source>
        <dbReference type="Google" id="ProtNLM"/>
    </source>
</evidence>
<feature type="transmembrane region" description="Helical" evidence="2">
    <location>
        <begin position="376"/>
        <end position="405"/>
    </location>
</feature>
<keyword evidence="4" id="KW-1185">Reference proteome</keyword>
<dbReference type="InParanoid" id="B7GA79"/>
<dbReference type="AlphaFoldDB" id="B7GA79"/>
<dbReference type="OrthoDB" id="42068at2759"/>
<protein>
    <recommendedName>
        <fullName evidence="5">Transmembrane protein</fullName>
    </recommendedName>
</protein>
<keyword evidence="2" id="KW-1133">Transmembrane helix</keyword>
<evidence type="ECO:0000256" key="2">
    <source>
        <dbReference type="SAM" id="Phobius"/>
    </source>
</evidence>
<feature type="compositionally biased region" description="Polar residues" evidence="1">
    <location>
        <begin position="13"/>
        <end position="31"/>
    </location>
</feature>
<feature type="transmembrane region" description="Helical" evidence="2">
    <location>
        <begin position="417"/>
        <end position="437"/>
    </location>
</feature>
<dbReference type="PaxDb" id="2850-Phatr49323"/>
<evidence type="ECO:0000256" key="1">
    <source>
        <dbReference type="SAM" id="MobiDB-lite"/>
    </source>
</evidence>
<evidence type="ECO:0000313" key="3">
    <source>
        <dbReference type="EMBL" id="EEC44692.1"/>
    </source>
</evidence>
<keyword evidence="2" id="KW-0472">Membrane</keyword>
<dbReference type="eggNOG" id="ENOG502SDSX">
    <property type="taxonomic scope" value="Eukaryota"/>
</dbReference>
<proteinExistence type="predicted"/>
<name>B7GA79_PHATC</name>
<dbReference type="HOGENOM" id="CLU_603378_0_0_1"/>
<keyword evidence="2" id="KW-0812">Transmembrane</keyword>
<dbReference type="RefSeq" id="XP_002184023.1">
    <property type="nucleotide sequence ID" value="XM_002183987.1"/>
</dbReference>
<accession>B7GA79</accession>
<dbReference type="GeneID" id="7195487"/>
<dbReference type="Proteomes" id="UP000000759">
    <property type="component" value="Chromosome 21"/>
</dbReference>
<evidence type="ECO:0000313" key="4">
    <source>
        <dbReference type="Proteomes" id="UP000000759"/>
    </source>
</evidence>
<reference evidence="4" key="2">
    <citation type="submission" date="2008-08" db="EMBL/GenBank/DDBJ databases">
        <authorList>
            <consortium name="Diatom Consortium"/>
            <person name="Grigoriev I."/>
            <person name="Grimwood J."/>
            <person name="Kuo A."/>
            <person name="Otillar R.P."/>
            <person name="Salamov A."/>
            <person name="Detter J.C."/>
            <person name="Lindquist E."/>
            <person name="Shapiro H."/>
            <person name="Lucas S."/>
            <person name="Glavina del Rio T."/>
            <person name="Pitluck S."/>
            <person name="Rokhsar D."/>
            <person name="Bowler C."/>
        </authorList>
    </citation>
    <scope>GENOME REANNOTATION</scope>
    <source>
        <strain evidence="4">CCAP 1055/1</strain>
    </source>
</reference>
<feature type="region of interest" description="Disordered" evidence="1">
    <location>
        <begin position="1"/>
        <end position="45"/>
    </location>
</feature>
<reference evidence="3 4" key="1">
    <citation type="journal article" date="2008" name="Nature">
        <title>The Phaeodactylum genome reveals the evolutionary history of diatom genomes.</title>
        <authorList>
            <person name="Bowler C."/>
            <person name="Allen A.E."/>
            <person name="Badger J.H."/>
            <person name="Grimwood J."/>
            <person name="Jabbari K."/>
            <person name="Kuo A."/>
            <person name="Maheswari U."/>
            <person name="Martens C."/>
            <person name="Maumus F."/>
            <person name="Otillar R.P."/>
            <person name="Rayko E."/>
            <person name="Salamov A."/>
            <person name="Vandepoele K."/>
            <person name="Beszteri B."/>
            <person name="Gruber A."/>
            <person name="Heijde M."/>
            <person name="Katinka M."/>
            <person name="Mock T."/>
            <person name="Valentin K."/>
            <person name="Verret F."/>
            <person name="Berges J.A."/>
            <person name="Brownlee C."/>
            <person name="Cadoret J.P."/>
            <person name="Chiovitti A."/>
            <person name="Choi C.J."/>
            <person name="Coesel S."/>
            <person name="De Martino A."/>
            <person name="Detter J.C."/>
            <person name="Durkin C."/>
            <person name="Falciatore A."/>
            <person name="Fournet J."/>
            <person name="Haruta M."/>
            <person name="Huysman M.J."/>
            <person name="Jenkins B.D."/>
            <person name="Jiroutova K."/>
            <person name="Jorgensen R.E."/>
            <person name="Joubert Y."/>
            <person name="Kaplan A."/>
            <person name="Kroger N."/>
            <person name="Kroth P.G."/>
            <person name="La Roche J."/>
            <person name="Lindquist E."/>
            <person name="Lommer M."/>
            <person name="Martin-Jezequel V."/>
            <person name="Lopez P.J."/>
            <person name="Lucas S."/>
            <person name="Mangogna M."/>
            <person name="McGinnis K."/>
            <person name="Medlin L.K."/>
            <person name="Montsant A."/>
            <person name="Oudot-Le Secq M.P."/>
            <person name="Napoli C."/>
            <person name="Obornik M."/>
            <person name="Parker M.S."/>
            <person name="Petit J.L."/>
            <person name="Porcel B.M."/>
            <person name="Poulsen N."/>
            <person name="Robison M."/>
            <person name="Rychlewski L."/>
            <person name="Rynearson T.A."/>
            <person name="Schmutz J."/>
            <person name="Shapiro H."/>
            <person name="Siaut M."/>
            <person name="Stanley M."/>
            <person name="Sussman M.R."/>
            <person name="Taylor A.R."/>
            <person name="Vardi A."/>
            <person name="von Dassow P."/>
            <person name="Vyverman W."/>
            <person name="Willis A."/>
            <person name="Wyrwicz L.S."/>
            <person name="Rokhsar D.S."/>
            <person name="Weissenbach J."/>
            <person name="Armbrust E.V."/>
            <person name="Green B.R."/>
            <person name="Van de Peer Y."/>
            <person name="Grigoriev I.V."/>
        </authorList>
    </citation>
    <scope>NUCLEOTIDE SEQUENCE [LARGE SCALE GENOMIC DNA]</scope>
    <source>
        <strain evidence="3 4">CCAP 1055/1</strain>
    </source>
</reference>
<dbReference type="KEGG" id="pti:PHATRDRAFT_49323"/>
<feature type="transmembrane region" description="Helical" evidence="2">
    <location>
        <begin position="281"/>
        <end position="302"/>
    </location>
</feature>
<feature type="transmembrane region" description="Helical" evidence="2">
    <location>
        <begin position="222"/>
        <end position="244"/>
    </location>
</feature>
<gene>
    <name evidence="3" type="ORF">PHATRDRAFT_49323</name>
</gene>
<organism evidence="3 4">
    <name type="scientific">Phaeodactylum tricornutum (strain CCAP 1055/1)</name>
    <dbReference type="NCBI Taxonomy" id="556484"/>
    <lineage>
        <taxon>Eukaryota</taxon>
        <taxon>Sar</taxon>
        <taxon>Stramenopiles</taxon>
        <taxon>Ochrophyta</taxon>
        <taxon>Bacillariophyta</taxon>
        <taxon>Bacillariophyceae</taxon>
        <taxon>Bacillariophycidae</taxon>
        <taxon>Naviculales</taxon>
        <taxon>Phaeodactylaceae</taxon>
        <taxon>Phaeodactylum</taxon>
    </lineage>
</organism>
<dbReference type="EMBL" id="CM000623">
    <property type="protein sequence ID" value="EEC44692.1"/>
    <property type="molecule type" value="Genomic_DNA"/>
</dbReference>
<sequence length="454" mass="50790">MKGQSLDRRKARPSSSSLSVPDATTTSTIGSPANGWEHPVDTGSWTNQRLSYTSNAIDRVGSETFEARSSPLWSTLFGWYSRPQSLLPSPAATVTRQSKAHRDVLELVAMEQGIESSGIDIDRVSLEILQKARCNADTDTRNVANTSASENFFGYDDVDLASEESLASSEDNDDTHLLIESPTVEELRKSVLLRRRSRILPEVGDLETYSAQRQMTATQERWNALTMLPSPCFCMFYLLSGAWIRNYEAPYTANSFDDIDLTKCLLPSSSWWHNMPSLPPIPVVCVALGITLHAPFSILYHWRYAHRLSGLARTTHWSRRLDQIMIHVASTALTYASSGSWDFLVANVLFNADCVYRQCMPVVEPRRNQMRITISILAYLIPILHRGLVLCFVKLLCLGMIGFWLFTRYPIGGWSHAVFHLVMGLSPPLVMEVALTLEASQPAMQQAAACMANY</sequence>